<sequence length="358" mass="41470">MHKYQIDEETLQDVINIETGILYPLRGFMGKEDYQSVVENYCLSDGEVFTLPITFDVVEEFYNKLESGSQIALIWEGRTAATLLVEDKFQITEEDLFKIFKTTDDKHPGVLKEKKRSRYRVGGLTKIVDMSFIENALNPVETERIFREKKWKTIVGFQTRNPIHKAHEHLQRIGLEICDGLFINPITGWKKKGDFTEEAVMAAYNKMIELFYPKDRVYLAGLKTQMRYAGPREAVFHAIIRRNLGCTHFIIGRDHAGVGNYYDAYDAHKLASQLEQRYNLGIELLLLHEPYYCKKCGQIVTDKNCSHYATDRVEISGTIIREYIAKGSIPNEIMLRDEIFNEILSVKQIFIGEKETQK</sequence>
<dbReference type="Gene3D" id="3.40.50.620">
    <property type="entry name" value="HUPs"/>
    <property type="match status" value="1"/>
</dbReference>
<keyword evidence="4" id="KW-0548">Nucleotidyltransferase</keyword>
<keyword evidence="4" id="KW-0808">Transferase</keyword>
<proteinExistence type="predicted"/>
<name>A0A371ATG4_9FIRM</name>
<dbReference type="Proteomes" id="UP000255036">
    <property type="component" value="Unassembled WGS sequence"/>
</dbReference>
<feature type="domain" description="Sulphate adenylyltransferase catalytic" evidence="2">
    <location>
        <begin position="137"/>
        <end position="344"/>
    </location>
</feature>
<feature type="domain" description="ATP-sulfurylase PUA-like" evidence="3">
    <location>
        <begin position="2"/>
        <end position="127"/>
    </location>
</feature>
<dbReference type="EMBL" id="QRCT01000045">
    <property type="protein sequence ID" value="RDU22848.1"/>
    <property type="molecule type" value="Genomic_DNA"/>
</dbReference>
<dbReference type="GO" id="GO:0004781">
    <property type="term" value="F:sulfate adenylyltransferase (ATP) activity"/>
    <property type="evidence" value="ECO:0007669"/>
    <property type="project" value="UniProtKB-EC"/>
</dbReference>
<dbReference type="PANTHER" id="PTHR43509:SF1">
    <property type="entry name" value="SULFATE ADENYLYLTRANSFERASE"/>
    <property type="match status" value="1"/>
</dbReference>
<evidence type="ECO:0000259" key="3">
    <source>
        <dbReference type="Pfam" id="PF14306"/>
    </source>
</evidence>
<accession>A0A371ATG4</accession>
<dbReference type="InterPro" id="IPR015947">
    <property type="entry name" value="PUA-like_sf"/>
</dbReference>
<dbReference type="AlphaFoldDB" id="A0A371ATG4"/>
<evidence type="ECO:0000259" key="2">
    <source>
        <dbReference type="Pfam" id="PF01747"/>
    </source>
</evidence>
<evidence type="ECO:0000313" key="5">
    <source>
        <dbReference type="Proteomes" id="UP000255036"/>
    </source>
</evidence>
<dbReference type="SUPFAM" id="SSF52374">
    <property type="entry name" value="Nucleotidylyl transferase"/>
    <property type="match status" value="1"/>
</dbReference>
<keyword evidence="5" id="KW-1185">Reference proteome</keyword>
<dbReference type="InterPro" id="IPR025980">
    <property type="entry name" value="ATP-Sase_PUA-like_dom"/>
</dbReference>
<dbReference type="Gene3D" id="3.10.400.10">
    <property type="entry name" value="Sulfate adenylyltransferase"/>
    <property type="match status" value="1"/>
</dbReference>
<dbReference type="PANTHER" id="PTHR43509">
    <property type="match status" value="1"/>
</dbReference>
<dbReference type="OrthoDB" id="9804504at2"/>
<organism evidence="4 5">
    <name type="scientific">Anaerosacchariphilus polymeriproducens</name>
    <dbReference type="NCBI Taxonomy" id="1812858"/>
    <lineage>
        <taxon>Bacteria</taxon>
        <taxon>Bacillati</taxon>
        <taxon>Bacillota</taxon>
        <taxon>Clostridia</taxon>
        <taxon>Lachnospirales</taxon>
        <taxon>Lachnospiraceae</taxon>
        <taxon>Anaerosacchariphilus</taxon>
    </lineage>
</organism>
<dbReference type="Pfam" id="PF14306">
    <property type="entry name" value="PUA_2"/>
    <property type="match status" value="1"/>
</dbReference>
<protein>
    <submittedName>
        <fullName evidence="4">Sulfate adenylyltransferase</fullName>
        <ecNumber evidence="4">2.7.7.4</ecNumber>
    </submittedName>
</protein>
<dbReference type="NCBIfam" id="NF003166">
    <property type="entry name" value="PRK04149.1"/>
    <property type="match status" value="1"/>
</dbReference>
<comment type="pathway">
    <text evidence="1">Sulfur metabolism; hydrogen sulfide biosynthesis; sulfite from sulfate: step 1/3.</text>
</comment>
<reference evidence="4 5" key="1">
    <citation type="submission" date="2018-07" db="EMBL/GenBank/DDBJ databases">
        <title>Anaerosacharophilus polymeroproducens gen. nov. sp. nov., an anaerobic bacterium isolated from salt field.</title>
        <authorList>
            <person name="Kim W."/>
            <person name="Yang S.-H."/>
            <person name="Oh J."/>
            <person name="Lee J.-H."/>
            <person name="Kwon K.K."/>
        </authorList>
    </citation>
    <scope>NUCLEOTIDE SEQUENCE [LARGE SCALE GENOMIC DNA]</scope>
    <source>
        <strain evidence="4 5">MCWD5</strain>
    </source>
</reference>
<dbReference type="InterPro" id="IPR024951">
    <property type="entry name" value="Sulfurylase_cat_dom"/>
</dbReference>
<comment type="caution">
    <text evidence="4">The sequence shown here is derived from an EMBL/GenBank/DDBJ whole genome shotgun (WGS) entry which is preliminary data.</text>
</comment>
<dbReference type="InterPro" id="IPR014729">
    <property type="entry name" value="Rossmann-like_a/b/a_fold"/>
</dbReference>
<evidence type="ECO:0000313" key="4">
    <source>
        <dbReference type="EMBL" id="RDU22848.1"/>
    </source>
</evidence>
<dbReference type="SUPFAM" id="SSF88697">
    <property type="entry name" value="PUA domain-like"/>
    <property type="match status" value="1"/>
</dbReference>
<evidence type="ECO:0000256" key="1">
    <source>
        <dbReference type="ARBA" id="ARBA00005048"/>
    </source>
</evidence>
<dbReference type="Pfam" id="PF01747">
    <property type="entry name" value="ATP-sulfurylase"/>
    <property type="match status" value="1"/>
</dbReference>
<gene>
    <name evidence="4" type="ORF">DWV06_12680</name>
</gene>
<dbReference type="EC" id="2.7.7.4" evidence="4"/>